<dbReference type="GO" id="GO:0005524">
    <property type="term" value="F:ATP binding"/>
    <property type="evidence" value="ECO:0007669"/>
    <property type="project" value="UniProtKB-KW"/>
</dbReference>
<dbReference type="SUPFAM" id="SSF52540">
    <property type="entry name" value="P-loop containing nucleoside triphosphate hydrolases"/>
    <property type="match status" value="1"/>
</dbReference>
<dbReference type="InterPro" id="IPR003593">
    <property type="entry name" value="AAA+_ATPase"/>
</dbReference>
<dbReference type="InterPro" id="IPR003439">
    <property type="entry name" value="ABC_transporter-like_ATP-bd"/>
</dbReference>
<reference evidence="9 10" key="1">
    <citation type="journal article" date="2019" name="Int. J. Syst. Evol. Microbiol.">
        <title>The Global Catalogue of Microorganisms (GCM) 10K type strain sequencing project: providing services to taxonomists for standard genome sequencing and annotation.</title>
        <authorList>
            <consortium name="The Broad Institute Genomics Platform"/>
            <consortium name="The Broad Institute Genome Sequencing Center for Infectious Disease"/>
            <person name="Wu L."/>
            <person name="Ma J."/>
        </authorList>
    </citation>
    <scope>NUCLEOTIDE SEQUENCE [LARGE SCALE GENOMIC DNA]</scope>
    <source>
        <strain evidence="9 10">DT72</strain>
    </source>
</reference>
<comment type="caution">
    <text evidence="9">The sequence shown here is derived from an EMBL/GenBank/DDBJ whole genome shotgun (WGS) entry which is preliminary data.</text>
</comment>
<keyword evidence="2" id="KW-0813">Transport</keyword>
<dbReference type="AlphaFoldDB" id="A0ABD5WRW2"/>
<evidence type="ECO:0000313" key="9">
    <source>
        <dbReference type="EMBL" id="MFC7081932.1"/>
    </source>
</evidence>
<protein>
    <submittedName>
        <fullName evidence="9">ABC transporter ATP-binding protein</fullName>
    </submittedName>
</protein>
<dbReference type="InterPro" id="IPR036640">
    <property type="entry name" value="ABC1_TM_sf"/>
</dbReference>
<dbReference type="SMART" id="SM00382">
    <property type="entry name" value="AAA"/>
    <property type="match status" value="1"/>
</dbReference>
<gene>
    <name evidence="9" type="ORF">ACFQJ6_19400</name>
</gene>
<dbReference type="PANTHER" id="PTHR24221:SF654">
    <property type="entry name" value="ATP-BINDING CASSETTE SUB-FAMILY B MEMBER 6"/>
    <property type="match status" value="1"/>
</dbReference>
<evidence type="ECO:0000256" key="1">
    <source>
        <dbReference type="ARBA" id="ARBA00004141"/>
    </source>
</evidence>
<dbReference type="Gene3D" id="1.20.1560.10">
    <property type="entry name" value="ABC transporter type 1, transmembrane domain"/>
    <property type="match status" value="1"/>
</dbReference>
<dbReference type="Gene3D" id="3.40.50.300">
    <property type="entry name" value="P-loop containing nucleotide triphosphate hydrolases"/>
    <property type="match status" value="1"/>
</dbReference>
<keyword evidence="4" id="KW-0547">Nucleotide-binding</keyword>
<evidence type="ECO:0000256" key="3">
    <source>
        <dbReference type="ARBA" id="ARBA00022692"/>
    </source>
</evidence>
<keyword evidence="6" id="KW-1133">Transmembrane helix</keyword>
<comment type="subcellular location">
    <subcellularLocation>
        <location evidence="1">Membrane</location>
        <topology evidence="1">Multi-pass membrane protein</topology>
    </subcellularLocation>
</comment>
<name>A0ABD5WRW2_9EURY</name>
<dbReference type="PROSITE" id="PS50893">
    <property type="entry name" value="ABC_TRANSPORTER_2"/>
    <property type="match status" value="1"/>
</dbReference>
<evidence type="ECO:0000256" key="7">
    <source>
        <dbReference type="ARBA" id="ARBA00023136"/>
    </source>
</evidence>
<dbReference type="InterPro" id="IPR027417">
    <property type="entry name" value="P-loop_NTPase"/>
</dbReference>
<feature type="domain" description="ABC transporter" evidence="8">
    <location>
        <begin position="42"/>
        <end position="277"/>
    </location>
</feature>
<dbReference type="Pfam" id="PF00005">
    <property type="entry name" value="ABC_tran"/>
    <property type="match status" value="1"/>
</dbReference>
<dbReference type="PROSITE" id="PS00211">
    <property type="entry name" value="ABC_TRANSPORTER_1"/>
    <property type="match status" value="1"/>
</dbReference>
<keyword evidence="5 9" id="KW-0067">ATP-binding</keyword>
<dbReference type="EMBL" id="JBHSZH010000005">
    <property type="protein sequence ID" value="MFC7081932.1"/>
    <property type="molecule type" value="Genomic_DNA"/>
</dbReference>
<accession>A0ABD5WRW2</accession>
<evidence type="ECO:0000313" key="10">
    <source>
        <dbReference type="Proteomes" id="UP001596407"/>
    </source>
</evidence>
<proteinExistence type="predicted"/>
<dbReference type="GO" id="GO:0016020">
    <property type="term" value="C:membrane"/>
    <property type="evidence" value="ECO:0007669"/>
    <property type="project" value="UniProtKB-SubCell"/>
</dbReference>
<keyword evidence="3" id="KW-0812">Transmembrane</keyword>
<dbReference type="InterPro" id="IPR039421">
    <property type="entry name" value="Type_1_exporter"/>
</dbReference>
<organism evidence="9 10">
    <name type="scientific">Halorussus caseinilyticus</name>
    <dbReference type="NCBI Taxonomy" id="3034025"/>
    <lineage>
        <taxon>Archaea</taxon>
        <taxon>Methanobacteriati</taxon>
        <taxon>Methanobacteriota</taxon>
        <taxon>Stenosarchaea group</taxon>
        <taxon>Halobacteria</taxon>
        <taxon>Halobacteriales</taxon>
        <taxon>Haladaptataceae</taxon>
        <taxon>Halorussus</taxon>
    </lineage>
</organism>
<dbReference type="Proteomes" id="UP001596407">
    <property type="component" value="Unassembled WGS sequence"/>
</dbReference>
<keyword evidence="10" id="KW-1185">Reference proteome</keyword>
<evidence type="ECO:0000259" key="8">
    <source>
        <dbReference type="PROSITE" id="PS50893"/>
    </source>
</evidence>
<dbReference type="RefSeq" id="WP_382210202.1">
    <property type="nucleotide sequence ID" value="NZ_JBHSZH010000005.1"/>
</dbReference>
<dbReference type="FunFam" id="3.40.50.300:FF:000287">
    <property type="entry name" value="Multidrug ABC transporter ATP-binding protein"/>
    <property type="match status" value="1"/>
</dbReference>
<evidence type="ECO:0000256" key="6">
    <source>
        <dbReference type="ARBA" id="ARBA00022989"/>
    </source>
</evidence>
<dbReference type="PANTHER" id="PTHR24221">
    <property type="entry name" value="ATP-BINDING CASSETTE SUB-FAMILY B"/>
    <property type="match status" value="1"/>
</dbReference>
<sequence length="295" mass="32556">MINKYESARASSKRVVEILRNTDRLEEGDGDAEALTVTRGRVKYDEVCFSYPGAEDRTLEDVSFATDDGEFVGIVGSTGAGKSTLMKLLFRFYDADSGTVSIDGTDVTDVDAASLRDRIGYVSQDPFLFHGTVRENVAYATPSVSHEEVVTAAKRAGAHEFVQQLDDGYDTQIGERGATLSGGQRQRLAIARAIVDDPPILVFDEATSHVDNETEVEIQRSLLSMSEDRTVFAIAHRLSTVRSADRILVMDDGRLVEEGTHERLVERDGTYAKLWRIQTGEIAATRMGDPREVNR</sequence>
<evidence type="ECO:0000256" key="2">
    <source>
        <dbReference type="ARBA" id="ARBA00022448"/>
    </source>
</evidence>
<dbReference type="InterPro" id="IPR017871">
    <property type="entry name" value="ABC_transporter-like_CS"/>
</dbReference>
<evidence type="ECO:0000256" key="4">
    <source>
        <dbReference type="ARBA" id="ARBA00022741"/>
    </source>
</evidence>
<keyword evidence="7" id="KW-0472">Membrane</keyword>
<evidence type="ECO:0000256" key="5">
    <source>
        <dbReference type="ARBA" id="ARBA00022840"/>
    </source>
</evidence>